<dbReference type="AlphaFoldDB" id="A0AAW0V713"/>
<evidence type="ECO:0000313" key="13">
    <source>
        <dbReference type="EMBL" id="KAK8407243.1"/>
    </source>
</evidence>
<dbReference type="PANTHER" id="PTHR11824">
    <property type="entry name" value="VOLTAGE-DEPENDENT CALCIUM CHANNEL BETA SUBUNIT"/>
    <property type="match status" value="1"/>
</dbReference>
<keyword evidence="7" id="KW-0851">Voltage-gated channel</keyword>
<dbReference type="SUPFAM" id="SSF50044">
    <property type="entry name" value="SH3-domain"/>
    <property type="match status" value="1"/>
</dbReference>
<dbReference type="InterPro" id="IPR008145">
    <property type="entry name" value="GK/Ca_channel_bsu"/>
</dbReference>
<evidence type="ECO:0000256" key="10">
    <source>
        <dbReference type="PROSITE-ProRule" id="PRU00192"/>
    </source>
</evidence>
<dbReference type="Gene3D" id="2.30.30.40">
    <property type="entry name" value="SH3 Domains"/>
    <property type="match status" value="1"/>
</dbReference>
<comment type="similarity">
    <text evidence="1">Belongs to the calcium channel beta subunit family.</text>
</comment>
<dbReference type="SUPFAM" id="SSF52540">
    <property type="entry name" value="P-loop containing nucleoside triphosphate hydrolases"/>
    <property type="match status" value="1"/>
</dbReference>
<feature type="compositionally biased region" description="Polar residues" evidence="11">
    <location>
        <begin position="261"/>
        <end position="271"/>
    </location>
</feature>
<evidence type="ECO:0000259" key="12">
    <source>
        <dbReference type="PROSITE" id="PS50002"/>
    </source>
</evidence>
<feature type="domain" description="SH3" evidence="12">
    <location>
        <begin position="487"/>
        <end position="556"/>
    </location>
</feature>
<sequence length="958" mass="105991">MSCIVESGRSLCPSSLVFAGNDLPCPCCDTPQSTPLSSREAFWDPECCVSLQVPKDADTCSVSKQEDVPSSEWPAQTTLASCGGKEVQQLVGARGASSGVEARFFSCITDPPDDCPRDLCVTRARCQSEDDFDLLELLIDPKLGEHLDDWDSDLEDAITSGCQTPGLCDAEDDGDLWGDEYEGWKQEVELENSSHEDLVNTGCSDSSDCCSTRSSSQVLHRKRHMFFVGDEDEKIDFQDDIEFENSSSSEDTELALDSDSQHQNSSGSVTTGRCKMKRCASDMRKESRSSMVIPTMSALAPFLLSLQPILTALPPAVASEVKELRKLYPGISEDYLKTLCEFGLLEEVTYSETSSPTSTLSRGRVISLSASFAGRKTSQSYSDTTEDQLSESSIPDDAACQPEYRPTPSVRGLFLTTSLVSMATTLTITRERKKNIICVSSRNSEGSADSNYSQPSSDLSLDEERENLRRETERQALSQLEKARTKPVAFSVRTNVAYDGSLDDDSPVHGSAISFDVKDFLHIKEKYDNNWWIGRLVKEGADVGFIPSPVKLENLRIQQKSCKLHSKTSSSGNLGMINDVLSNSKSSNSRGSTPPTPGLDLDNGIDSNLGEDSDSLGNSKGKTSITTPPAKGKKNPFFKKQENIPPYDVVPSMRPLVLVGPSLKGYEVTDMMQKALFDYIKHKFEGRVIITRVSADISLAKRSLLNNPSKRALMERSNSRSSCIAEVQAEIERIFELARTLQLVVLDCDTINHPSQLAKTSLAPILVYLKISSPKVLQRLIKSRGKSQSRNLNVQMVAAEKLAQCPPEMFDVILDENQLEDACEHIAEYLEAYWQATHPPLPPPQIQRPLPSPHTSPRSNHAQGNLMRTNSTPPVYHRGGPTGHGGRTLPSRDPRDMRDPRDRDLRDDEYGERLPPQDPGHMYDRPPDRPSGRRQLPPTRDEDYHSPHRPPTRQTLNV</sequence>
<feature type="compositionally biased region" description="Low complexity" evidence="11">
    <location>
        <begin position="582"/>
        <end position="592"/>
    </location>
</feature>
<keyword evidence="14" id="KW-1185">Reference proteome</keyword>
<dbReference type="GO" id="GO:0005891">
    <property type="term" value="C:voltage-gated calcium channel complex"/>
    <property type="evidence" value="ECO:0007669"/>
    <property type="project" value="InterPro"/>
</dbReference>
<keyword evidence="4" id="KW-0597">Phosphoprotein</keyword>
<feature type="region of interest" description="Disordered" evidence="11">
    <location>
        <begin position="443"/>
        <end position="471"/>
    </location>
</feature>
<dbReference type="InterPro" id="IPR046937">
    <property type="entry name" value="CAB1-4_N_A-dom"/>
</dbReference>
<feature type="compositionally biased region" description="Basic and acidic residues" evidence="11">
    <location>
        <begin position="890"/>
        <end position="912"/>
    </location>
</feature>
<evidence type="ECO:0000256" key="6">
    <source>
        <dbReference type="ARBA" id="ARBA00022837"/>
    </source>
</evidence>
<feature type="region of interest" description="Disordered" evidence="11">
    <location>
        <begin position="246"/>
        <end position="273"/>
    </location>
</feature>
<evidence type="ECO:0000256" key="2">
    <source>
        <dbReference type="ARBA" id="ARBA00022443"/>
    </source>
</evidence>
<keyword evidence="2 10" id="KW-0728">SH3 domain</keyword>
<feature type="compositionally biased region" description="Pro residues" evidence="11">
    <location>
        <begin position="839"/>
        <end position="854"/>
    </location>
</feature>
<dbReference type="InterPro" id="IPR001452">
    <property type="entry name" value="SH3_domain"/>
</dbReference>
<name>A0AAW0V713_SCYPA</name>
<organism evidence="13 14">
    <name type="scientific">Scylla paramamosain</name>
    <name type="common">Mud crab</name>
    <dbReference type="NCBI Taxonomy" id="85552"/>
    <lineage>
        <taxon>Eukaryota</taxon>
        <taxon>Metazoa</taxon>
        <taxon>Ecdysozoa</taxon>
        <taxon>Arthropoda</taxon>
        <taxon>Crustacea</taxon>
        <taxon>Multicrustacea</taxon>
        <taxon>Malacostraca</taxon>
        <taxon>Eumalacostraca</taxon>
        <taxon>Eucarida</taxon>
        <taxon>Decapoda</taxon>
        <taxon>Pleocyemata</taxon>
        <taxon>Brachyura</taxon>
        <taxon>Eubrachyura</taxon>
        <taxon>Portunoidea</taxon>
        <taxon>Portunidae</taxon>
        <taxon>Portuninae</taxon>
        <taxon>Scylla</taxon>
    </lineage>
</organism>
<accession>A0AAW0V713</accession>
<proteinExistence type="inferred from homology"/>
<feature type="compositionally biased region" description="Polar residues" evidence="11">
    <location>
        <begin position="855"/>
        <end position="873"/>
    </location>
</feature>
<dbReference type="InterPro" id="IPR036028">
    <property type="entry name" value="SH3-like_dom_sf"/>
</dbReference>
<keyword evidence="6" id="KW-0106">Calcium</keyword>
<evidence type="ECO:0000256" key="7">
    <source>
        <dbReference type="ARBA" id="ARBA00022882"/>
    </source>
</evidence>
<keyword evidence="3" id="KW-0813">Transport</keyword>
<dbReference type="Pfam" id="PF00625">
    <property type="entry name" value="Guanylate_kin"/>
    <property type="match status" value="1"/>
</dbReference>
<evidence type="ECO:0000256" key="1">
    <source>
        <dbReference type="ARBA" id="ARBA00010836"/>
    </source>
</evidence>
<feature type="compositionally biased region" description="Polar residues" evidence="11">
    <location>
        <begin position="564"/>
        <end position="573"/>
    </location>
</feature>
<dbReference type="Proteomes" id="UP001487740">
    <property type="component" value="Unassembled WGS sequence"/>
</dbReference>
<dbReference type="CDD" id="cd11863">
    <property type="entry name" value="SH3_CACNB"/>
    <property type="match status" value="1"/>
</dbReference>
<dbReference type="GO" id="GO:0005245">
    <property type="term" value="F:voltage-gated calcium channel activity"/>
    <property type="evidence" value="ECO:0007669"/>
    <property type="project" value="InterPro"/>
</dbReference>
<keyword evidence="5" id="KW-0109">Calcium transport</keyword>
<evidence type="ECO:0000256" key="5">
    <source>
        <dbReference type="ARBA" id="ARBA00022568"/>
    </source>
</evidence>
<dbReference type="Gene3D" id="3.40.50.300">
    <property type="entry name" value="P-loop containing nucleotide triphosphate hydrolases"/>
    <property type="match status" value="1"/>
</dbReference>
<reference evidence="13 14" key="1">
    <citation type="submission" date="2023-03" db="EMBL/GenBank/DDBJ databases">
        <title>High-quality genome of Scylla paramamosain provides insights in environmental adaptation.</title>
        <authorList>
            <person name="Zhang L."/>
        </authorList>
    </citation>
    <scope>NUCLEOTIDE SEQUENCE [LARGE SCALE GENOMIC DNA]</scope>
    <source>
        <strain evidence="13">LZ_2023a</strain>
        <tissue evidence="13">Muscle</tissue>
    </source>
</reference>
<gene>
    <name evidence="13" type="ORF">O3P69_002058</name>
</gene>
<dbReference type="EMBL" id="JARAKH010000001">
    <property type="protein sequence ID" value="KAK8407243.1"/>
    <property type="molecule type" value="Genomic_DNA"/>
</dbReference>
<keyword evidence="9" id="KW-0407">Ion channel</keyword>
<dbReference type="InterPro" id="IPR000584">
    <property type="entry name" value="VDCC_L_bsu"/>
</dbReference>
<feature type="region of interest" description="Disordered" evidence="11">
    <location>
        <begin position="564"/>
        <end position="640"/>
    </location>
</feature>
<evidence type="ECO:0000256" key="11">
    <source>
        <dbReference type="SAM" id="MobiDB-lite"/>
    </source>
</evidence>
<feature type="compositionally biased region" description="Polar residues" evidence="11">
    <location>
        <begin position="443"/>
        <end position="455"/>
    </location>
</feature>
<comment type="caution">
    <text evidence="13">The sequence shown here is derived from an EMBL/GenBank/DDBJ whole genome shotgun (WGS) entry which is preliminary data.</text>
</comment>
<feature type="compositionally biased region" description="Polar residues" evidence="11">
    <location>
        <begin position="615"/>
        <end position="627"/>
    </location>
</feature>
<evidence type="ECO:0000256" key="8">
    <source>
        <dbReference type="ARBA" id="ARBA00023065"/>
    </source>
</evidence>
<evidence type="ECO:0000256" key="4">
    <source>
        <dbReference type="ARBA" id="ARBA00022553"/>
    </source>
</evidence>
<feature type="compositionally biased region" description="Basic and acidic residues" evidence="11">
    <location>
        <begin position="921"/>
        <end position="931"/>
    </location>
</feature>
<dbReference type="SMART" id="SM00326">
    <property type="entry name" value="SH3"/>
    <property type="match status" value="1"/>
</dbReference>
<dbReference type="PROSITE" id="PS50002">
    <property type="entry name" value="SH3"/>
    <property type="match status" value="1"/>
</dbReference>
<feature type="region of interest" description="Disordered" evidence="11">
    <location>
        <begin position="377"/>
        <end position="402"/>
    </location>
</feature>
<evidence type="ECO:0000313" key="14">
    <source>
        <dbReference type="Proteomes" id="UP001487740"/>
    </source>
</evidence>
<dbReference type="FunFam" id="3.40.50.300:FF:000023">
    <property type="entry name" value="Voltage-dependent L-type calcium channel subunit beta-2"/>
    <property type="match status" value="1"/>
</dbReference>
<keyword evidence="8" id="KW-0406">Ion transport</keyword>
<feature type="region of interest" description="Disordered" evidence="11">
    <location>
        <begin position="838"/>
        <end position="958"/>
    </location>
</feature>
<dbReference type="InterPro" id="IPR027417">
    <property type="entry name" value="P-loop_NTPase"/>
</dbReference>
<dbReference type="PRINTS" id="PR01626">
    <property type="entry name" value="LCACHANNELB"/>
</dbReference>
<dbReference type="SMART" id="SM00072">
    <property type="entry name" value="GuKc"/>
    <property type="match status" value="1"/>
</dbReference>
<evidence type="ECO:0000256" key="3">
    <source>
        <dbReference type="ARBA" id="ARBA00022448"/>
    </source>
</evidence>
<protein>
    <recommendedName>
        <fullName evidence="12">SH3 domain-containing protein</fullName>
    </recommendedName>
</protein>
<evidence type="ECO:0000256" key="9">
    <source>
        <dbReference type="ARBA" id="ARBA00023303"/>
    </source>
</evidence>
<dbReference type="Pfam" id="PF12052">
    <property type="entry name" value="VGCC_beta4Aa_N"/>
    <property type="match status" value="1"/>
</dbReference>